<dbReference type="Proteomes" id="UP000688947">
    <property type="component" value="Unassembled WGS sequence"/>
</dbReference>
<evidence type="ECO:0000313" key="7">
    <source>
        <dbReference type="EMBL" id="KAG6951833.1"/>
    </source>
</evidence>
<dbReference type="Proteomes" id="UP000736787">
    <property type="component" value="Unassembled WGS sequence"/>
</dbReference>
<reference evidence="8 9" key="1">
    <citation type="submission" date="2018-01" db="EMBL/GenBank/DDBJ databases">
        <title>Draft genome of the strawberry crown rot pathogen Phytophthora cactorum.</title>
        <authorList>
            <person name="Armitage A.D."/>
            <person name="Lysoe E."/>
            <person name="Nellist C.F."/>
            <person name="Harrison R.J."/>
            <person name="Brurberg M.B."/>
        </authorList>
    </citation>
    <scope>NUCLEOTIDE SEQUENCE [LARGE SCALE GENOMIC DNA]</scope>
    <source>
        <strain evidence="8 9">10300</strain>
    </source>
</reference>
<dbReference type="Proteomes" id="UP000735874">
    <property type="component" value="Unassembled WGS sequence"/>
</dbReference>
<dbReference type="Proteomes" id="UP000251314">
    <property type="component" value="Unassembled WGS sequence"/>
</dbReference>
<reference evidence="7" key="3">
    <citation type="submission" date="2021-01" db="EMBL/GenBank/DDBJ databases">
        <title>Phytophthora aleatoria, a newly-described species from Pinus radiata is distinct from Phytophthora cactorum isolates based on comparative genomics.</title>
        <authorList>
            <person name="Mcdougal R."/>
            <person name="Panda P."/>
            <person name="Williams N."/>
            <person name="Studholme D.J."/>
        </authorList>
    </citation>
    <scope>NUCLEOTIDE SEQUENCE</scope>
    <source>
        <strain evidence="7">NZFS 3830</strain>
    </source>
</reference>
<gene>
    <name evidence="7" type="ORF">JG687_00013410</name>
    <name evidence="8" type="ORF">PC110_g9441</name>
    <name evidence="2" type="ORF">PC113_g7938</name>
    <name evidence="3" type="ORF">PC115_g19009</name>
    <name evidence="4" type="ORF">PC117_g21186</name>
    <name evidence="5" type="ORF">PC118_g19214</name>
    <name evidence="6" type="ORF">PC129_g18320</name>
</gene>
<evidence type="ECO:0000313" key="6">
    <source>
        <dbReference type="EMBL" id="KAG3210683.1"/>
    </source>
</evidence>
<reference evidence="6" key="2">
    <citation type="submission" date="2018-05" db="EMBL/GenBank/DDBJ databases">
        <title>Effector identification in a new, highly contiguous assembly of the strawberry crown rot pathogen Phytophthora cactorum.</title>
        <authorList>
            <person name="Armitage A.D."/>
            <person name="Nellist C.F."/>
            <person name="Bates H."/>
            <person name="Vickerstaff R.J."/>
            <person name="Harrison R.J."/>
        </authorList>
    </citation>
    <scope>NUCLEOTIDE SEQUENCE</scope>
    <source>
        <strain evidence="2">15-7</strain>
        <strain evidence="3">4032</strain>
        <strain evidence="4">4040</strain>
        <strain evidence="5">P415</strain>
        <strain evidence="6">P421</strain>
    </source>
</reference>
<dbReference type="VEuPathDB" id="FungiDB:PC110_g9441"/>
<evidence type="ECO:0000313" key="9">
    <source>
        <dbReference type="Proteomes" id="UP000251314"/>
    </source>
</evidence>
<proteinExistence type="predicted"/>
<accession>A0A329SBP9</accession>
<evidence type="ECO:0008006" key="10">
    <source>
        <dbReference type="Google" id="ProtNLM"/>
    </source>
</evidence>
<evidence type="ECO:0000313" key="3">
    <source>
        <dbReference type="EMBL" id="KAG2892006.1"/>
    </source>
</evidence>
<sequence>MLSKRTCALTFWCQLIGSLLTARDTSAATATLRNQCAFEINVYGNHSSCQLGAGDPESPTSGCDRDIDQSAVYRHGTSVEATRVEFSYGDNKVWYISTLPPGAVDCSSHE</sequence>
<dbReference type="EMBL" id="MJFZ01000208">
    <property type="protein sequence ID" value="RAW34234.1"/>
    <property type="molecule type" value="Genomic_DNA"/>
</dbReference>
<dbReference type="EMBL" id="RCMI01001035">
    <property type="protein sequence ID" value="KAG2892006.1"/>
    <property type="molecule type" value="Genomic_DNA"/>
</dbReference>
<dbReference type="EMBL" id="JAENGZ010000972">
    <property type="protein sequence ID" value="KAG6951833.1"/>
    <property type="molecule type" value="Genomic_DNA"/>
</dbReference>
<dbReference type="EMBL" id="RCMK01001044">
    <property type="protein sequence ID" value="KAG2903800.1"/>
    <property type="molecule type" value="Genomic_DNA"/>
</dbReference>
<evidence type="ECO:0000313" key="5">
    <source>
        <dbReference type="EMBL" id="KAG2966385.1"/>
    </source>
</evidence>
<dbReference type="Proteomes" id="UP000774804">
    <property type="component" value="Unassembled WGS sequence"/>
</dbReference>
<name>A0A329SBP9_9STRA</name>
<comment type="caution">
    <text evidence="8">The sequence shown here is derived from an EMBL/GenBank/DDBJ whole genome shotgun (WGS) entry which is preliminary data.</text>
</comment>
<organism evidence="8 9">
    <name type="scientific">Phytophthora cactorum</name>
    <dbReference type="NCBI Taxonomy" id="29920"/>
    <lineage>
        <taxon>Eukaryota</taxon>
        <taxon>Sar</taxon>
        <taxon>Stramenopiles</taxon>
        <taxon>Oomycota</taxon>
        <taxon>Peronosporomycetes</taxon>
        <taxon>Peronosporales</taxon>
        <taxon>Peronosporaceae</taxon>
        <taxon>Phytophthora</taxon>
    </lineage>
</organism>
<dbReference type="EMBL" id="RCMG01000180">
    <property type="protein sequence ID" value="KAG2860573.1"/>
    <property type="molecule type" value="Genomic_DNA"/>
</dbReference>
<evidence type="ECO:0000313" key="4">
    <source>
        <dbReference type="EMBL" id="KAG2903800.1"/>
    </source>
</evidence>
<evidence type="ECO:0000313" key="8">
    <source>
        <dbReference type="EMBL" id="RAW34234.1"/>
    </source>
</evidence>
<feature type="signal peptide" evidence="1">
    <location>
        <begin position="1"/>
        <end position="27"/>
    </location>
</feature>
<dbReference type="OrthoDB" id="88838at2759"/>
<dbReference type="Proteomes" id="UP000697107">
    <property type="component" value="Unassembled WGS sequence"/>
</dbReference>
<keyword evidence="9" id="KW-1185">Reference proteome</keyword>
<dbReference type="Proteomes" id="UP000760860">
    <property type="component" value="Unassembled WGS sequence"/>
</dbReference>
<dbReference type="EMBL" id="RCML01001021">
    <property type="protein sequence ID" value="KAG2966385.1"/>
    <property type="molecule type" value="Genomic_DNA"/>
</dbReference>
<protein>
    <recommendedName>
        <fullName evidence="10">Secreted protein</fullName>
    </recommendedName>
</protein>
<evidence type="ECO:0000256" key="1">
    <source>
        <dbReference type="SAM" id="SignalP"/>
    </source>
</evidence>
<feature type="chain" id="PRO_5040067893" description="Secreted protein" evidence="1">
    <location>
        <begin position="28"/>
        <end position="110"/>
    </location>
</feature>
<evidence type="ECO:0000313" key="2">
    <source>
        <dbReference type="EMBL" id="KAG2860573.1"/>
    </source>
</evidence>
<dbReference type="EMBL" id="RCMV01001056">
    <property type="protein sequence ID" value="KAG3210683.1"/>
    <property type="molecule type" value="Genomic_DNA"/>
</dbReference>
<dbReference type="AlphaFoldDB" id="A0A329SBP9"/>
<keyword evidence="1" id="KW-0732">Signal</keyword>